<dbReference type="Pfam" id="PF00566">
    <property type="entry name" value="RabGAP-TBC"/>
    <property type="match status" value="1"/>
</dbReference>
<feature type="compositionally biased region" description="Low complexity" evidence="1">
    <location>
        <begin position="19"/>
        <end position="47"/>
    </location>
</feature>
<gene>
    <name evidence="4" type="primary">LOC34622013</name>
</gene>
<reference evidence="4" key="1">
    <citation type="submission" date="2025-08" db="UniProtKB">
        <authorList>
            <consortium name="RefSeq"/>
        </authorList>
    </citation>
    <scope>IDENTIFICATION</scope>
</reference>
<dbReference type="GeneID" id="34622013"/>
<evidence type="ECO:0000313" key="4">
    <source>
        <dbReference type="RefSeq" id="XP_026190592.1"/>
    </source>
</evidence>
<feature type="domain" description="Rab-GAP TBC" evidence="2">
    <location>
        <begin position="703"/>
        <end position="737"/>
    </location>
</feature>
<proteinExistence type="predicted"/>
<dbReference type="GO" id="GO:0006886">
    <property type="term" value="P:intracellular protein transport"/>
    <property type="evidence" value="ECO:0007669"/>
    <property type="project" value="TreeGrafter"/>
</dbReference>
<feature type="compositionally biased region" description="Polar residues" evidence="1">
    <location>
        <begin position="510"/>
        <end position="519"/>
    </location>
</feature>
<name>A0A6P6RSU6_9EIME</name>
<feature type="region of interest" description="Disordered" evidence="1">
    <location>
        <begin position="631"/>
        <end position="680"/>
    </location>
</feature>
<evidence type="ECO:0000259" key="2">
    <source>
        <dbReference type="Pfam" id="PF00566"/>
    </source>
</evidence>
<keyword evidence="3" id="KW-1185">Reference proteome</keyword>
<dbReference type="AlphaFoldDB" id="A0A6P6RSU6"/>
<feature type="region of interest" description="Disordered" evidence="1">
    <location>
        <begin position="1"/>
        <end position="136"/>
    </location>
</feature>
<feature type="compositionally biased region" description="Low complexity" evidence="1">
    <location>
        <begin position="521"/>
        <end position="538"/>
    </location>
</feature>
<dbReference type="Proteomes" id="UP000515125">
    <property type="component" value="Unplaced"/>
</dbReference>
<dbReference type="Gene3D" id="1.10.8.270">
    <property type="entry name" value="putative rabgap domain of human tbc1 domain family member 14 like domains"/>
    <property type="match status" value="1"/>
</dbReference>
<feature type="compositionally biased region" description="Polar residues" evidence="1">
    <location>
        <begin position="64"/>
        <end position="78"/>
    </location>
</feature>
<feature type="region of interest" description="Disordered" evidence="1">
    <location>
        <begin position="243"/>
        <end position="316"/>
    </location>
</feature>
<dbReference type="RefSeq" id="XP_026190592.1">
    <property type="nucleotide sequence ID" value="XM_026334807.1"/>
</dbReference>
<feature type="compositionally biased region" description="Basic and acidic residues" evidence="1">
    <location>
        <begin position="647"/>
        <end position="664"/>
    </location>
</feature>
<dbReference type="PANTHER" id="PTHR22957:SF27">
    <property type="entry name" value="TBC1 DOMAIN FAMILY MEMBER 13"/>
    <property type="match status" value="1"/>
</dbReference>
<feature type="compositionally biased region" description="Basic and acidic residues" evidence="1">
    <location>
        <begin position="243"/>
        <end position="257"/>
    </location>
</feature>
<dbReference type="GO" id="GO:0005096">
    <property type="term" value="F:GTPase activator activity"/>
    <property type="evidence" value="ECO:0007669"/>
    <property type="project" value="TreeGrafter"/>
</dbReference>
<feature type="compositionally biased region" description="Polar residues" evidence="1">
    <location>
        <begin position="631"/>
        <end position="645"/>
    </location>
</feature>
<dbReference type="PANTHER" id="PTHR22957">
    <property type="entry name" value="TBC1 DOMAIN FAMILY MEMBER GTPASE-ACTIVATING PROTEIN"/>
    <property type="match status" value="1"/>
</dbReference>
<dbReference type="OrthoDB" id="10263206at2759"/>
<accession>A0A6P6RSU6</accession>
<organism evidence="3 4">
    <name type="scientific">Cyclospora cayetanensis</name>
    <dbReference type="NCBI Taxonomy" id="88456"/>
    <lineage>
        <taxon>Eukaryota</taxon>
        <taxon>Sar</taxon>
        <taxon>Alveolata</taxon>
        <taxon>Apicomplexa</taxon>
        <taxon>Conoidasida</taxon>
        <taxon>Coccidia</taxon>
        <taxon>Eucoccidiorida</taxon>
        <taxon>Eimeriorina</taxon>
        <taxon>Eimeriidae</taxon>
        <taxon>Cyclospora</taxon>
    </lineage>
</organism>
<evidence type="ECO:0000313" key="3">
    <source>
        <dbReference type="Proteomes" id="UP000515125"/>
    </source>
</evidence>
<evidence type="ECO:0000256" key="1">
    <source>
        <dbReference type="SAM" id="MobiDB-lite"/>
    </source>
</evidence>
<protein>
    <submittedName>
        <fullName evidence="4">Uncharacterized protein LOC34622013</fullName>
    </submittedName>
</protein>
<feature type="region of interest" description="Disordered" evidence="1">
    <location>
        <begin position="510"/>
        <end position="609"/>
    </location>
</feature>
<feature type="compositionally biased region" description="Polar residues" evidence="1">
    <location>
        <begin position="557"/>
        <end position="566"/>
    </location>
</feature>
<dbReference type="SUPFAM" id="SSF47923">
    <property type="entry name" value="Ypt/Rab-GAP domain of gyp1p"/>
    <property type="match status" value="2"/>
</dbReference>
<feature type="compositionally biased region" description="Polar residues" evidence="1">
    <location>
        <begin position="297"/>
        <end position="311"/>
    </location>
</feature>
<dbReference type="InterPro" id="IPR035969">
    <property type="entry name" value="Rab-GAP_TBC_sf"/>
</dbReference>
<sequence length="760" mass="81606">MQAPSEHPCVSIVEPGPPSVAAAEAAALPSEVATTTRTRATHAEPTTDTPSAAPAERQLEPNVSEPSTSKKVVSTPPSSRMKDDCSSSSSTTNTSGSNFGSSSENGSSAGVSSTPSGAANSRENEQPEGCYGIPKGDESMQALRRHVELLIDREINSKARTRLETCLDALEPERLDPQLLRVICAKGLPEGCPALRSVYWRILLHCLPLEASKWQEHRRTLREAYESYKAEFIREPEAVRRLRRMQQEQQEKNRQKPQEGFTEELSSGSSPDGGASGCGKDSSIGSTAASDGVKTAQKASQSGDQRSNRSQSASSIAVAAVSDHPLCRSATSEWRGYWVDAEVFDQINKDVFRTRPELCFFAMNPQQTVMRQQQLHLYPPPPTRLAQPQHQQQSDEVPLLVNYYDLLQQQRQSQQKKSASTLTVSIGRLSSEDACSKGDVEAFKNASAIASSSASGSGRSFSASAAAGFGQQQAQAFDFSSGSLEDGEQWGKFSASVGVPFPYWINEAQQSSGASSHSKQAPDAADALEASAAAAQAARQLKRQLTSAKRSADAKPSHSSPTNVRSSPHDSLESDSVFSAGTIASCAPLPSPSRARTAQGSLGEGTLGEKLAPKQPVEATAEVAGTAVLAQQQSSGEGALTSSSPRVAEDTPVRDVSAHSKGEEGQTENPVSTEGKQDALQPWRAPAGVQDVCNMINPRRHYDVLSRLLFIYAKVNPGLCYVQGMNEILAPIYYTLMTDPTYTDYEQARELPKQPFGWPL</sequence>
<feature type="compositionally biased region" description="Low complexity" evidence="1">
    <location>
        <begin position="86"/>
        <end position="114"/>
    </location>
</feature>
<dbReference type="InterPro" id="IPR000195">
    <property type="entry name" value="Rab-GAP-TBC_dom"/>
</dbReference>